<proteinExistence type="predicted"/>
<keyword evidence="1" id="KW-1133">Transmembrane helix</keyword>
<name>A0A6I3JC94_9ACTN</name>
<keyword evidence="3" id="KW-1185">Reference proteome</keyword>
<sequence length="299" mass="31748">MRKIAGRVLIAIGGFLVVAGLLTSVWAPGVVKKTPVDVDQTTRLDGEATKLGETFAVNVTSITKADSEASTDDTTIWVNTSCVVANTDGNAPDCVDGEDERLVSATVGTFATDRVTALGRDHENLPEGSTPYEGIVNKFPFDTEKTDYPYWDGTLGRTVDMEFLEETEMEGLTVYHFAASVEDEAIEVAEGTPGTYSQAVDIYVEPITGAVVNQEQSQQRYLEDGTEVLDLNVAFTDDQLATSLSEAKDNAANLTLITETVPRIGFIGGAIALALGAVLLLMGRRSQAAHSAHAAAAPA</sequence>
<evidence type="ECO:0000256" key="1">
    <source>
        <dbReference type="SAM" id="Phobius"/>
    </source>
</evidence>
<protein>
    <submittedName>
        <fullName evidence="2">DUF3068 domain-containing protein</fullName>
    </submittedName>
</protein>
<keyword evidence="1" id="KW-0472">Membrane</keyword>
<keyword evidence="1" id="KW-0812">Transmembrane</keyword>
<accession>A0A6I3JC94</accession>
<organism evidence="2 3">
    <name type="scientific">Nocardioides marmotae</name>
    <dbReference type="NCBI Taxonomy" id="2663857"/>
    <lineage>
        <taxon>Bacteria</taxon>
        <taxon>Bacillati</taxon>
        <taxon>Actinomycetota</taxon>
        <taxon>Actinomycetes</taxon>
        <taxon>Propionibacteriales</taxon>
        <taxon>Nocardioidaceae</taxon>
        <taxon>Nocardioides</taxon>
    </lineage>
</organism>
<dbReference type="Pfam" id="PF11271">
    <property type="entry name" value="PorA"/>
    <property type="match status" value="1"/>
</dbReference>
<dbReference type="EMBL" id="WLCI01000011">
    <property type="protein sequence ID" value="MTB95673.1"/>
    <property type="molecule type" value="Genomic_DNA"/>
</dbReference>
<dbReference type="RefSeq" id="WP_154615110.1">
    <property type="nucleotide sequence ID" value="NZ_CP053660.1"/>
</dbReference>
<evidence type="ECO:0000313" key="3">
    <source>
        <dbReference type="Proteomes" id="UP000433406"/>
    </source>
</evidence>
<dbReference type="AlphaFoldDB" id="A0A6I3JC94"/>
<comment type="caution">
    <text evidence="2">The sequence shown here is derived from an EMBL/GenBank/DDBJ whole genome shotgun (WGS) entry which is preliminary data.</text>
</comment>
<feature type="transmembrane region" description="Helical" evidence="1">
    <location>
        <begin position="264"/>
        <end position="282"/>
    </location>
</feature>
<gene>
    <name evidence="2" type="ORF">GGQ22_11305</name>
</gene>
<dbReference type="InterPro" id="IPR021424">
    <property type="entry name" value="PorA"/>
</dbReference>
<reference evidence="2 3" key="1">
    <citation type="submission" date="2019-10" db="EMBL/GenBank/DDBJ databases">
        <title>Nocardioides novel species isolated from the excrement of Marmot.</title>
        <authorList>
            <person name="Zhang G."/>
        </authorList>
    </citation>
    <scope>NUCLEOTIDE SEQUENCE [LARGE SCALE GENOMIC DNA]</scope>
    <source>
        <strain evidence="3">zg-579</strain>
    </source>
</reference>
<dbReference type="Proteomes" id="UP000433406">
    <property type="component" value="Unassembled WGS sequence"/>
</dbReference>
<evidence type="ECO:0000313" key="2">
    <source>
        <dbReference type="EMBL" id="MTB95673.1"/>
    </source>
</evidence>